<gene>
    <name evidence="1" type="ORF">IAB89_05865</name>
</gene>
<reference evidence="1" key="2">
    <citation type="journal article" date="2021" name="PeerJ">
        <title>Extensive microbial diversity within the chicken gut microbiome revealed by metagenomics and culture.</title>
        <authorList>
            <person name="Gilroy R."/>
            <person name="Ravi A."/>
            <person name="Getino M."/>
            <person name="Pursley I."/>
            <person name="Horton D.L."/>
            <person name="Alikhan N.F."/>
            <person name="Baker D."/>
            <person name="Gharbi K."/>
            <person name="Hall N."/>
            <person name="Watson M."/>
            <person name="Adriaenssens E.M."/>
            <person name="Foster-Nyarko E."/>
            <person name="Jarju S."/>
            <person name="Secka A."/>
            <person name="Antonio M."/>
            <person name="Oren A."/>
            <person name="Chaudhuri R.R."/>
            <person name="La Ragione R."/>
            <person name="Hildebrand F."/>
            <person name="Pallen M.J."/>
        </authorList>
    </citation>
    <scope>NUCLEOTIDE SEQUENCE</scope>
    <source>
        <strain evidence="1">ChiSxjej1B13-7958</strain>
    </source>
</reference>
<dbReference type="AlphaFoldDB" id="A0A9D1AM83"/>
<proteinExistence type="predicted"/>
<dbReference type="EMBL" id="DVGZ01000058">
    <property type="protein sequence ID" value="HIR47172.1"/>
    <property type="molecule type" value="Genomic_DNA"/>
</dbReference>
<protein>
    <submittedName>
        <fullName evidence="1">Uncharacterized protein</fullName>
    </submittedName>
</protein>
<comment type="caution">
    <text evidence="1">The sequence shown here is derived from an EMBL/GenBank/DDBJ whole genome shotgun (WGS) entry which is preliminary data.</text>
</comment>
<name>A0A9D1AM83_9FIRM</name>
<evidence type="ECO:0000313" key="2">
    <source>
        <dbReference type="Proteomes" id="UP000824242"/>
    </source>
</evidence>
<evidence type="ECO:0000313" key="1">
    <source>
        <dbReference type="EMBL" id="HIR47172.1"/>
    </source>
</evidence>
<accession>A0A9D1AM83</accession>
<dbReference type="Proteomes" id="UP000824242">
    <property type="component" value="Unassembled WGS sequence"/>
</dbReference>
<organism evidence="1 2">
    <name type="scientific">Candidatus Caccousia avicola</name>
    <dbReference type="NCBI Taxonomy" id="2840721"/>
    <lineage>
        <taxon>Bacteria</taxon>
        <taxon>Bacillati</taxon>
        <taxon>Bacillota</taxon>
        <taxon>Clostridia</taxon>
        <taxon>Eubacteriales</taxon>
        <taxon>Oscillospiraceae</taxon>
        <taxon>Oscillospiraceae incertae sedis</taxon>
        <taxon>Candidatus Caccousia</taxon>
    </lineage>
</organism>
<sequence length="107" mass="12073">MNILELRLEDTTVRTSTIKILRQYFPDAPIGELKKAIEANDVIFSCSAGSYDGKRSMMKIIRSLSQEGIPIKLCEQTDSKTYPLTVKELQAFIHRGRTIGKQVIKVS</sequence>
<reference evidence="1" key="1">
    <citation type="submission" date="2020-10" db="EMBL/GenBank/DDBJ databases">
        <authorList>
            <person name="Gilroy R."/>
        </authorList>
    </citation>
    <scope>NUCLEOTIDE SEQUENCE</scope>
    <source>
        <strain evidence="1">ChiSxjej1B13-7958</strain>
    </source>
</reference>